<feature type="domain" description="Gamma-glutamylcyclotransferase AIG2-like" evidence="4">
    <location>
        <begin position="11"/>
        <end position="121"/>
    </location>
</feature>
<dbReference type="Proteomes" id="UP000823405">
    <property type="component" value="Unassembled WGS sequence"/>
</dbReference>
<accession>A0A9P6RLA0</accession>
<keyword evidence="2" id="KW-0808">Transferase</keyword>
<dbReference type="GO" id="GO:0016740">
    <property type="term" value="F:transferase activity"/>
    <property type="evidence" value="ECO:0007669"/>
    <property type="project" value="UniProtKB-KW"/>
</dbReference>
<name>A0A9P6RLA0_9FUNG</name>
<protein>
    <recommendedName>
        <fullName evidence="3">Putative gamma-glutamylcyclotransferase</fullName>
    </recommendedName>
</protein>
<sequence>MTITIEPAPPCFFYGSLMNEKVLNAVTRPGADSNVLYAVKATVQNPTETVEGLLVFGHTPQELHRLDQFEGPEYPRSTLAVRLSSPVPSSYTLDRRVGGYEEGEMVDAYVYLFSGPIEHLDLDRPWDYERFKKEHVKEWMTVDATFQSMVARSEREP</sequence>
<dbReference type="AlphaFoldDB" id="A0A9P6RLA0"/>
<dbReference type="CDD" id="cd06661">
    <property type="entry name" value="GGCT_like"/>
    <property type="match status" value="1"/>
</dbReference>
<dbReference type="EMBL" id="JAAAIN010000077">
    <property type="protein sequence ID" value="KAG0321084.1"/>
    <property type="molecule type" value="Genomic_DNA"/>
</dbReference>
<evidence type="ECO:0000313" key="5">
    <source>
        <dbReference type="EMBL" id="KAG0321084.1"/>
    </source>
</evidence>
<organism evidence="5 6">
    <name type="scientific">Linnemannia gamsii</name>
    <dbReference type="NCBI Taxonomy" id="64522"/>
    <lineage>
        <taxon>Eukaryota</taxon>
        <taxon>Fungi</taxon>
        <taxon>Fungi incertae sedis</taxon>
        <taxon>Mucoromycota</taxon>
        <taxon>Mortierellomycotina</taxon>
        <taxon>Mortierellomycetes</taxon>
        <taxon>Mortierellales</taxon>
        <taxon>Mortierellaceae</taxon>
        <taxon>Linnemannia</taxon>
    </lineage>
</organism>
<dbReference type="Pfam" id="PF06094">
    <property type="entry name" value="GGACT"/>
    <property type="match status" value="1"/>
</dbReference>
<dbReference type="InterPro" id="IPR009288">
    <property type="entry name" value="AIG2-like_dom"/>
</dbReference>
<dbReference type="SUPFAM" id="SSF110857">
    <property type="entry name" value="Gamma-glutamyl cyclotransferase-like"/>
    <property type="match status" value="1"/>
</dbReference>
<comment type="similarity">
    <text evidence="1">Belongs to the gamma-glutamylcyclotransferase family.</text>
</comment>
<evidence type="ECO:0000256" key="3">
    <source>
        <dbReference type="ARBA" id="ARBA00030602"/>
    </source>
</evidence>
<evidence type="ECO:0000256" key="2">
    <source>
        <dbReference type="ARBA" id="ARBA00022679"/>
    </source>
</evidence>
<proteinExistence type="inferred from homology"/>
<gene>
    <name evidence="5" type="ORF">BGZ97_012156</name>
</gene>
<reference evidence="5" key="1">
    <citation type="journal article" date="2020" name="Fungal Divers.">
        <title>Resolving the Mortierellaceae phylogeny through synthesis of multi-gene phylogenetics and phylogenomics.</title>
        <authorList>
            <person name="Vandepol N."/>
            <person name="Liber J."/>
            <person name="Desiro A."/>
            <person name="Na H."/>
            <person name="Kennedy M."/>
            <person name="Barry K."/>
            <person name="Grigoriev I.V."/>
            <person name="Miller A.N."/>
            <person name="O'Donnell K."/>
            <person name="Stajich J.E."/>
            <person name="Bonito G."/>
        </authorList>
    </citation>
    <scope>NUCLEOTIDE SEQUENCE</scope>
    <source>
        <strain evidence="5">NVP60</strain>
    </source>
</reference>
<evidence type="ECO:0000313" key="6">
    <source>
        <dbReference type="Proteomes" id="UP000823405"/>
    </source>
</evidence>
<dbReference type="InterPro" id="IPR036568">
    <property type="entry name" value="GGCT-like_sf"/>
</dbReference>
<dbReference type="Gene3D" id="3.10.490.10">
    <property type="entry name" value="Gamma-glutamyl cyclotransferase-like"/>
    <property type="match status" value="1"/>
</dbReference>
<dbReference type="InterPro" id="IPR045038">
    <property type="entry name" value="AIG2-like"/>
</dbReference>
<dbReference type="PANTHER" id="PTHR31544">
    <property type="entry name" value="AIG2-LIKE PROTEIN D"/>
    <property type="match status" value="1"/>
</dbReference>
<dbReference type="InterPro" id="IPR013024">
    <property type="entry name" value="GGCT-like"/>
</dbReference>
<dbReference type="OrthoDB" id="1044435at2759"/>
<keyword evidence="6" id="KW-1185">Reference proteome</keyword>
<evidence type="ECO:0000259" key="4">
    <source>
        <dbReference type="Pfam" id="PF06094"/>
    </source>
</evidence>
<comment type="caution">
    <text evidence="5">The sequence shown here is derived from an EMBL/GenBank/DDBJ whole genome shotgun (WGS) entry which is preliminary data.</text>
</comment>
<evidence type="ECO:0000256" key="1">
    <source>
        <dbReference type="ARBA" id="ARBA00008861"/>
    </source>
</evidence>
<dbReference type="PANTHER" id="PTHR31544:SF2">
    <property type="entry name" value="AIG2-LIKE PROTEIN D"/>
    <property type="match status" value="1"/>
</dbReference>